<keyword evidence="6" id="KW-1185">Reference proteome</keyword>
<evidence type="ECO:0000313" key="5">
    <source>
        <dbReference type="EMBL" id="MQT15197.1"/>
    </source>
</evidence>
<dbReference type="InterPro" id="IPR000792">
    <property type="entry name" value="Tscrpt_reg_LuxR_C"/>
</dbReference>
<name>A0A6A7YA03_9HYPH</name>
<organism evidence="5 6">
    <name type="scientific">Segnochrobactrum spirostomi</name>
    <dbReference type="NCBI Taxonomy" id="2608987"/>
    <lineage>
        <taxon>Bacteria</taxon>
        <taxon>Pseudomonadati</taxon>
        <taxon>Pseudomonadota</taxon>
        <taxon>Alphaproteobacteria</taxon>
        <taxon>Hyphomicrobiales</taxon>
        <taxon>Segnochrobactraceae</taxon>
        <taxon>Segnochrobactrum</taxon>
    </lineage>
</organism>
<dbReference type="InterPro" id="IPR036388">
    <property type="entry name" value="WH-like_DNA-bd_sf"/>
</dbReference>
<dbReference type="SUPFAM" id="SSF46894">
    <property type="entry name" value="C-terminal effector domain of the bipartite response regulators"/>
    <property type="match status" value="1"/>
</dbReference>
<feature type="domain" description="HTH luxR-type" evidence="4">
    <location>
        <begin position="23"/>
        <end position="88"/>
    </location>
</feature>
<dbReference type="EMBL" id="VWNA01000003">
    <property type="protein sequence ID" value="MQT15197.1"/>
    <property type="molecule type" value="Genomic_DNA"/>
</dbReference>
<dbReference type="GO" id="GO:0006355">
    <property type="term" value="P:regulation of DNA-templated transcription"/>
    <property type="evidence" value="ECO:0007669"/>
    <property type="project" value="InterPro"/>
</dbReference>
<keyword evidence="2" id="KW-0238">DNA-binding</keyword>
<gene>
    <name evidence="5" type="ORF">F0357_21555</name>
</gene>
<dbReference type="GO" id="GO:0003677">
    <property type="term" value="F:DNA binding"/>
    <property type="evidence" value="ECO:0007669"/>
    <property type="project" value="UniProtKB-KW"/>
</dbReference>
<dbReference type="PANTHER" id="PTHR44688">
    <property type="entry name" value="DNA-BINDING TRANSCRIPTIONAL ACTIVATOR DEVR_DOSR"/>
    <property type="match status" value="1"/>
</dbReference>
<proteinExistence type="predicted"/>
<dbReference type="PRINTS" id="PR00038">
    <property type="entry name" value="HTHLUXR"/>
</dbReference>
<dbReference type="CDD" id="cd06170">
    <property type="entry name" value="LuxR_C_like"/>
    <property type="match status" value="1"/>
</dbReference>
<comment type="caution">
    <text evidence="5">The sequence shown here is derived from an EMBL/GenBank/DDBJ whole genome shotgun (WGS) entry which is preliminary data.</text>
</comment>
<evidence type="ECO:0000256" key="3">
    <source>
        <dbReference type="ARBA" id="ARBA00023163"/>
    </source>
</evidence>
<dbReference type="Gene3D" id="1.10.10.10">
    <property type="entry name" value="Winged helix-like DNA-binding domain superfamily/Winged helix DNA-binding domain"/>
    <property type="match status" value="1"/>
</dbReference>
<reference evidence="5 6" key="1">
    <citation type="submission" date="2019-09" db="EMBL/GenBank/DDBJ databases">
        <title>Segnochrobactrum spirostomi gen. nov., sp. nov., isolated from the ciliate Spirostomum cf. yagiui and description of a novel family, Segnochrobactraceae fam. nov. within the order Rhizobiales of the class Alphaproteobacteria.</title>
        <authorList>
            <person name="Akter S."/>
            <person name="Shazib S.U.A."/>
            <person name="Shin M.K."/>
        </authorList>
    </citation>
    <scope>NUCLEOTIDE SEQUENCE [LARGE SCALE GENOMIC DNA]</scope>
    <source>
        <strain evidence="5 6">Sp-1</strain>
    </source>
</reference>
<evidence type="ECO:0000259" key="4">
    <source>
        <dbReference type="PROSITE" id="PS50043"/>
    </source>
</evidence>
<dbReference type="PANTHER" id="PTHR44688:SF16">
    <property type="entry name" value="DNA-BINDING TRANSCRIPTIONAL ACTIVATOR DEVR_DOSR"/>
    <property type="match status" value="1"/>
</dbReference>
<protein>
    <submittedName>
        <fullName evidence="5">Helix-turn-helix transcriptional regulator</fullName>
    </submittedName>
</protein>
<sequence>MLSYIYALAGQFQLTHERLSDMPAAPPVLLSDRQTEVLKWAAAGKSRGVTADIMNISEAAVDDHFRRIFKKLNCNDKVVAVLRAMSSGIIHL</sequence>
<dbReference type="AlphaFoldDB" id="A0A6A7YA03"/>
<dbReference type="PROSITE" id="PS50043">
    <property type="entry name" value="HTH_LUXR_2"/>
    <property type="match status" value="1"/>
</dbReference>
<dbReference type="Pfam" id="PF00196">
    <property type="entry name" value="GerE"/>
    <property type="match status" value="1"/>
</dbReference>
<keyword evidence="3" id="KW-0804">Transcription</keyword>
<dbReference type="SMART" id="SM00421">
    <property type="entry name" value="HTH_LUXR"/>
    <property type="match status" value="1"/>
</dbReference>
<evidence type="ECO:0000313" key="6">
    <source>
        <dbReference type="Proteomes" id="UP000332515"/>
    </source>
</evidence>
<dbReference type="InterPro" id="IPR016032">
    <property type="entry name" value="Sig_transdc_resp-reg_C-effctor"/>
</dbReference>
<dbReference type="Proteomes" id="UP000332515">
    <property type="component" value="Unassembled WGS sequence"/>
</dbReference>
<accession>A0A6A7YA03</accession>
<keyword evidence="1" id="KW-0805">Transcription regulation</keyword>
<evidence type="ECO:0000256" key="1">
    <source>
        <dbReference type="ARBA" id="ARBA00023015"/>
    </source>
</evidence>
<evidence type="ECO:0000256" key="2">
    <source>
        <dbReference type="ARBA" id="ARBA00023125"/>
    </source>
</evidence>